<dbReference type="Gramene" id="A02p14910.2_BraZ1">
    <property type="protein sequence ID" value="A02p14910.2_BraZ1.CDS"/>
    <property type="gene ID" value="A02g14910.2_BraZ1"/>
</dbReference>
<evidence type="ECO:0000313" key="2">
    <source>
        <dbReference type="EMBL" id="VDC86962.1"/>
    </source>
</evidence>
<name>A0A3P6A3K1_BRACM</name>
<dbReference type="Proteomes" id="UP000694005">
    <property type="component" value="Chromosome A02"/>
</dbReference>
<organism evidence="2">
    <name type="scientific">Brassica campestris</name>
    <name type="common">Field mustard</name>
    <dbReference type="NCBI Taxonomy" id="3711"/>
    <lineage>
        <taxon>Eukaryota</taxon>
        <taxon>Viridiplantae</taxon>
        <taxon>Streptophyta</taxon>
        <taxon>Embryophyta</taxon>
        <taxon>Tracheophyta</taxon>
        <taxon>Spermatophyta</taxon>
        <taxon>Magnoliopsida</taxon>
        <taxon>eudicotyledons</taxon>
        <taxon>Gunneridae</taxon>
        <taxon>Pentapetalae</taxon>
        <taxon>rosids</taxon>
        <taxon>malvids</taxon>
        <taxon>Brassicales</taxon>
        <taxon>Brassicaceae</taxon>
        <taxon>Brassiceae</taxon>
        <taxon>Brassica</taxon>
    </lineage>
</organism>
<reference evidence="2" key="1">
    <citation type="submission" date="2018-11" db="EMBL/GenBank/DDBJ databases">
        <authorList>
            <consortium name="Genoscope - CEA"/>
            <person name="William W."/>
        </authorList>
    </citation>
    <scope>NUCLEOTIDE SEQUENCE</scope>
</reference>
<sequence length="45" mass="5278">MNRYANEIPKLEKQQELIGAVVSGSRYKRRTFSRKPCQVDHQDIS</sequence>
<dbReference type="EMBL" id="LS974618">
    <property type="protein sequence ID" value="CAG7892539.1"/>
    <property type="molecule type" value="Genomic_DNA"/>
</dbReference>
<accession>A0A3P6A3K1</accession>
<dbReference type="EMBL" id="LR031573">
    <property type="protein sequence ID" value="VDC86962.1"/>
    <property type="molecule type" value="Genomic_DNA"/>
</dbReference>
<evidence type="ECO:0000313" key="1">
    <source>
        <dbReference type="EMBL" id="CAG7892539.1"/>
    </source>
</evidence>
<protein>
    <submittedName>
        <fullName evidence="1">Uncharacterized protein</fullName>
    </submittedName>
</protein>
<gene>
    <name evidence="2" type="ORF">BRAA02T06080Z</name>
    <name evidence="1" type="ORF">BRAPAZ1V2_A02P14910.2</name>
</gene>
<proteinExistence type="predicted"/>
<dbReference type="AlphaFoldDB" id="A0A3P6A3K1"/>